<sequence>MPDGNIVSDAYFIQAYFTLFDEVLFGGSLKSHTKVRHHHRDDDQLLRDITIKSVSCVDGNILSTIIVHRLSHGEIRMFSRYNRLLIYLSNLLHEMIRVFLKTFGCRHPRCLHEVDGMTNLGISEAWQHTAFVFESWVDRYLGLKLDLLRKWGWVVELRHSGLTAGELRTQAWKFGFDPIEIREKVRTFHHWSGMDGRSTKGFIEWAMEQAEKERLMRARAAPSQPQRAVTYAPERSTLPPPTDSSPRSRSRSAFQRFIRNTT</sequence>
<feature type="compositionally biased region" description="Low complexity" evidence="1">
    <location>
        <begin position="218"/>
        <end position="228"/>
    </location>
</feature>
<name>A0A9P7Z039_9HELO</name>
<feature type="region of interest" description="Disordered" evidence="1">
    <location>
        <begin position="217"/>
        <end position="262"/>
    </location>
</feature>
<dbReference type="AlphaFoldDB" id="A0A9P7Z039"/>
<reference evidence="2" key="1">
    <citation type="journal article" date="2021" name="IMA Fungus">
        <title>Genomic characterization of three marine fungi, including Emericellopsis atlantica sp. nov. with signatures of a generalist lifestyle and marine biomass degradation.</title>
        <authorList>
            <person name="Hagestad O.C."/>
            <person name="Hou L."/>
            <person name="Andersen J.H."/>
            <person name="Hansen E.H."/>
            <person name="Altermark B."/>
            <person name="Li C."/>
            <person name="Kuhnert E."/>
            <person name="Cox R.J."/>
            <person name="Crous P.W."/>
            <person name="Spatafora J.W."/>
            <person name="Lail K."/>
            <person name="Amirebrahimi M."/>
            <person name="Lipzen A."/>
            <person name="Pangilinan J."/>
            <person name="Andreopoulos W."/>
            <person name="Hayes R.D."/>
            <person name="Ng V."/>
            <person name="Grigoriev I.V."/>
            <person name="Jackson S.A."/>
            <person name="Sutton T.D.S."/>
            <person name="Dobson A.D.W."/>
            <person name="Rama T."/>
        </authorList>
    </citation>
    <scope>NUCLEOTIDE SEQUENCE</scope>
    <source>
        <strain evidence="2">TRa3180A</strain>
    </source>
</reference>
<proteinExistence type="predicted"/>
<organism evidence="2 3">
    <name type="scientific">Calycina marina</name>
    <dbReference type="NCBI Taxonomy" id="1763456"/>
    <lineage>
        <taxon>Eukaryota</taxon>
        <taxon>Fungi</taxon>
        <taxon>Dikarya</taxon>
        <taxon>Ascomycota</taxon>
        <taxon>Pezizomycotina</taxon>
        <taxon>Leotiomycetes</taxon>
        <taxon>Helotiales</taxon>
        <taxon>Pezizellaceae</taxon>
        <taxon>Calycina</taxon>
    </lineage>
</organism>
<protein>
    <submittedName>
        <fullName evidence="2">Uncharacterized protein</fullName>
    </submittedName>
</protein>
<evidence type="ECO:0000256" key="1">
    <source>
        <dbReference type="SAM" id="MobiDB-lite"/>
    </source>
</evidence>
<accession>A0A9P7Z039</accession>
<dbReference type="OrthoDB" id="10634931at2759"/>
<gene>
    <name evidence="2" type="ORF">BJ878DRAFT_515772</name>
</gene>
<evidence type="ECO:0000313" key="3">
    <source>
        <dbReference type="Proteomes" id="UP000887226"/>
    </source>
</evidence>
<dbReference type="Proteomes" id="UP000887226">
    <property type="component" value="Unassembled WGS sequence"/>
</dbReference>
<comment type="caution">
    <text evidence="2">The sequence shown here is derived from an EMBL/GenBank/DDBJ whole genome shotgun (WGS) entry which is preliminary data.</text>
</comment>
<dbReference type="EMBL" id="MU254078">
    <property type="protein sequence ID" value="KAG9242390.1"/>
    <property type="molecule type" value="Genomic_DNA"/>
</dbReference>
<keyword evidence="3" id="KW-1185">Reference proteome</keyword>
<evidence type="ECO:0000313" key="2">
    <source>
        <dbReference type="EMBL" id="KAG9242390.1"/>
    </source>
</evidence>